<evidence type="ECO:0000313" key="8">
    <source>
        <dbReference type="EMBL" id="OQE40367.1"/>
    </source>
</evidence>
<dbReference type="Gene3D" id="3.40.47.10">
    <property type="match status" value="2"/>
</dbReference>
<feature type="transmembrane region" description="Helical" evidence="5">
    <location>
        <begin position="499"/>
        <end position="519"/>
    </location>
</feature>
<sequence length="1290" mass="144127">MQPNPLAPALYITGLGSQYPPYLLGPDDLEKLAARFHDVSHPGIKKLLQVNRATGIETRSAIRPYEVGFATQVHAPSISEIDRFFRQAGVDLAVEACKKALDDAQITPQQITHTIGVTCTNQGNPGYDFLVAQKLNLQPTVDRMLLHGVGCAGGLSIMRAAAQIAGGASLRRKPARILAFACELCTPNVRRYLSSAEICPNSDQVNVAAALFSDAAASFVLCNEYAMAQDKQATPKYELLHWGHDLIPDTAEHMTFYADIDGYQATLDRDIPKYTKHAIGPMFDNLLSSYEEQIASQSRAGGKLPRSLGIRDFDWALHPGGRAIIDGVGQALQLSEEQLQVSREPRVTNSIAGRQPREDVTVRSSADHGEEQEPFIVHQTVFDQEPLTTWIIRKFLKTWSDTRDFIRSEQGVGIFKCSLAYLLASLAVFTPIIGNILGHQNGKHMVATITVYFHPARSQGSMYKALICALIAFIFAALLSLSSMWITILFHEKYDMIKLGHAVVLVVFVAGGFGCIGWFKQKMDDPLVNIACSLASLASILVIMKEGAVQQGALSFDMISQVLRMVLLGVGIAAAVSLSILPSSARNKFRGNLSNLTNTAMLMLITITENFTSGSIQELQQAPFPKLSAQHDKAFGEMKAQLAESKFEHYVAGTQREYHVAKRLVHLMQEITRRLGALRGAVALESKLLGRDTRLSNSEAKVFEKFKSRLETSMNQLVSTLRVIFEEVSFGHAPDYMIFVDGGARSRIDETIKSYREARISALNSLSRKEIMISLGEENNACFEEIFASWNYYSASLLELAEQMQRFLSALEEMQVENNERPNNRSWAWIWDSWWQAERGHRDERFQLNETPTSNYAHSESSNTILTDVVHSDHFQLQHSEEPPHSRTRSDRWRYLGFFRADEVKFALKVGIGAAVYALPAFVSLTRPSYLFWRGEWGLLSYMLVCSMTIGASNTTGFARFIGTCLGALCSIAAWYLVGENAFGLVLLGFIMALGPFYMIIVKGQGPMGRFILLTYNLSVLYAYSFSQTESDGQDRNGEHLNITEIVLHRVISVTSGCIWGIIITRGIWPIRAWTKLNNTLHLLWLRLQFVWESDPLSITALAEANTAGRFMNPQDKLEIERLFSQLEHLRTSARSEFEFKRPFPDAAYGNIIRRTRSIVDNFYSLDLILVNTPGLSESQCSLFGYTAVVRQRLSSYICELLAVIVSSMGQEMACRGVLTNIDTIEDELLGQIYHFRQERIMSQSTGDVDYVLLHSFILITHQLSNDILGITVELDRVHLASDDEASLHL</sequence>
<feature type="transmembrane region" description="Helical" evidence="5">
    <location>
        <begin position="958"/>
        <end position="977"/>
    </location>
</feature>
<comment type="subcellular location">
    <subcellularLocation>
        <location evidence="1">Membrane</location>
        <topology evidence="1">Multi-pass membrane protein</topology>
    </subcellularLocation>
</comment>
<dbReference type="EMBL" id="MDDG01000006">
    <property type="protein sequence ID" value="OQE40367.1"/>
    <property type="molecule type" value="Genomic_DNA"/>
</dbReference>
<dbReference type="InterPro" id="IPR052430">
    <property type="entry name" value="IVT-Associated"/>
</dbReference>
<feature type="transmembrane region" description="Helical" evidence="5">
    <location>
        <begin position="465"/>
        <end position="487"/>
    </location>
</feature>
<evidence type="ECO:0000256" key="3">
    <source>
        <dbReference type="ARBA" id="ARBA00022989"/>
    </source>
</evidence>
<comment type="caution">
    <text evidence="8">The sequence shown here is derived from an EMBL/GenBank/DDBJ whole genome shotgun (WGS) entry which is preliminary data.</text>
</comment>
<keyword evidence="4 5" id="KW-0472">Membrane</keyword>
<organism evidence="8 9">
    <name type="scientific">Penicillium coprophilum</name>
    <dbReference type="NCBI Taxonomy" id="36646"/>
    <lineage>
        <taxon>Eukaryota</taxon>
        <taxon>Fungi</taxon>
        <taxon>Dikarya</taxon>
        <taxon>Ascomycota</taxon>
        <taxon>Pezizomycotina</taxon>
        <taxon>Eurotiomycetes</taxon>
        <taxon>Eurotiomycetidae</taxon>
        <taxon>Eurotiales</taxon>
        <taxon>Aspergillaceae</taxon>
        <taxon>Penicillium</taxon>
    </lineage>
</organism>
<feature type="transmembrane region" description="Helical" evidence="5">
    <location>
        <begin position="419"/>
        <end position="437"/>
    </location>
</feature>
<dbReference type="InterPro" id="IPR016039">
    <property type="entry name" value="Thiolase-like"/>
</dbReference>
<feature type="domain" description="Chalcone/stilbene synthase N-terminal" evidence="6">
    <location>
        <begin position="74"/>
        <end position="221"/>
    </location>
</feature>
<keyword evidence="2 5" id="KW-0812">Transmembrane</keyword>
<feature type="transmembrane region" description="Helical" evidence="5">
    <location>
        <begin position="1008"/>
        <end position="1027"/>
    </location>
</feature>
<evidence type="ECO:0000256" key="2">
    <source>
        <dbReference type="ARBA" id="ARBA00022692"/>
    </source>
</evidence>
<feature type="transmembrane region" description="Helical" evidence="5">
    <location>
        <begin position="1047"/>
        <end position="1069"/>
    </location>
</feature>
<keyword evidence="3 5" id="KW-1133">Transmembrane helix</keyword>
<evidence type="ECO:0000259" key="7">
    <source>
        <dbReference type="Pfam" id="PF13515"/>
    </source>
</evidence>
<proteinExistence type="predicted"/>
<name>A0A1V6UPN4_9EURO</name>
<feature type="transmembrane region" description="Helical" evidence="5">
    <location>
        <begin position="563"/>
        <end position="581"/>
    </location>
</feature>
<dbReference type="InterPro" id="IPR001099">
    <property type="entry name" value="Chalcone/stilbene_synt_N"/>
</dbReference>
<dbReference type="GO" id="GO:0016020">
    <property type="term" value="C:membrane"/>
    <property type="evidence" value="ECO:0007669"/>
    <property type="project" value="UniProtKB-SubCell"/>
</dbReference>
<gene>
    <name evidence="8" type="ORF">PENCOP_c006G05429</name>
</gene>
<feature type="transmembrane region" description="Helical" evidence="5">
    <location>
        <begin position="526"/>
        <end position="543"/>
    </location>
</feature>
<evidence type="ECO:0000256" key="5">
    <source>
        <dbReference type="SAM" id="Phobius"/>
    </source>
</evidence>
<protein>
    <recommendedName>
        <fullName evidence="10">DUF2421 domain-containing protein</fullName>
    </recommendedName>
</protein>
<dbReference type="PANTHER" id="PTHR47804:SF1">
    <property type="entry name" value="DUF2421 DOMAIN-CONTAINING PROTEIN"/>
    <property type="match status" value="1"/>
</dbReference>
<feature type="domain" description="Integral membrane bound transporter" evidence="7">
    <location>
        <begin position="931"/>
        <end position="1064"/>
    </location>
</feature>
<evidence type="ECO:0000256" key="4">
    <source>
        <dbReference type="ARBA" id="ARBA00023136"/>
    </source>
</evidence>
<evidence type="ECO:0000259" key="6">
    <source>
        <dbReference type="Pfam" id="PF00195"/>
    </source>
</evidence>
<dbReference type="Pfam" id="PF13515">
    <property type="entry name" value="FUSC_2"/>
    <property type="match status" value="1"/>
</dbReference>
<evidence type="ECO:0008006" key="10">
    <source>
        <dbReference type="Google" id="ProtNLM"/>
    </source>
</evidence>
<dbReference type="Proteomes" id="UP000191500">
    <property type="component" value="Unassembled WGS sequence"/>
</dbReference>
<dbReference type="PANTHER" id="PTHR47804">
    <property type="entry name" value="60S RIBOSOMAL PROTEIN L19"/>
    <property type="match status" value="1"/>
</dbReference>
<keyword evidence="9" id="KW-1185">Reference proteome</keyword>
<evidence type="ECO:0000256" key="1">
    <source>
        <dbReference type="ARBA" id="ARBA00004141"/>
    </source>
</evidence>
<accession>A0A1V6UPN4</accession>
<evidence type="ECO:0000313" key="9">
    <source>
        <dbReference type="Proteomes" id="UP000191500"/>
    </source>
</evidence>
<dbReference type="Pfam" id="PF00195">
    <property type="entry name" value="Chal_sti_synt_N"/>
    <property type="match status" value="1"/>
</dbReference>
<dbReference type="InterPro" id="IPR049453">
    <property type="entry name" value="Memb_transporter_dom"/>
</dbReference>
<feature type="transmembrane region" description="Helical" evidence="5">
    <location>
        <begin position="906"/>
        <end position="925"/>
    </location>
</feature>
<reference evidence="9" key="1">
    <citation type="journal article" date="2017" name="Nat. Microbiol.">
        <title>Global analysis of biosynthetic gene clusters reveals vast potential of secondary metabolite production in Penicillium species.</title>
        <authorList>
            <person name="Nielsen J.C."/>
            <person name="Grijseels S."/>
            <person name="Prigent S."/>
            <person name="Ji B."/>
            <person name="Dainat J."/>
            <person name="Nielsen K.F."/>
            <person name="Frisvad J.C."/>
            <person name="Workman M."/>
            <person name="Nielsen J."/>
        </authorList>
    </citation>
    <scope>NUCLEOTIDE SEQUENCE [LARGE SCALE GENOMIC DNA]</scope>
    <source>
        <strain evidence="9">IBT 31321</strain>
    </source>
</reference>
<feature type="transmembrane region" description="Helical" evidence="5">
    <location>
        <begin position="983"/>
        <end position="1001"/>
    </location>
</feature>
<dbReference type="SUPFAM" id="SSF53901">
    <property type="entry name" value="Thiolase-like"/>
    <property type="match status" value="2"/>
</dbReference>
<dbReference type="GO" id="GO:0016746">
    <property type="term" value="F:acyltransferase activity"/>
    <property type="evidence" value="ECO:0007669"/>
    <property type="project" value="InterPro"/>
</dbReference>